<evidence type="ECO:0000313" key="3">
    <source>
        <dbReference type="Proteomes" id="UP000239872"/>
    </source>
</evidence>
<organism evidence="2 3">
    <name type="scientific">Flavipsychrobacter stenotrophus</name>
    <dbReference type="NCBI Taxonomy" id="2077091"/>
    <lineage>
        <taxon>Bacteria</taxon>
        <taxon>Pseudomonadati</taxon>
        <taxon>Bacteroidota</taxon>
        <taxon>Chitinophagia</taxon>
        <taxon>Chitinophagales</taxon>
        <taxon>Chitinophagaceae</taxon>
        <taxon>Flavipsychrobacter</taxon>
    </lineage>
</organism>
<dbReference type="Pfam" id="PF10990">
    <property type="entry name" value="DUF2809"/>
    <property type="match status" value="1"/>
</dbReference>
<dbReference type="RefSeq" id="WP_105038323.1">
    <property type="nucleotide sequence ID" value="NZ_PPSL01000002.1"/>
</dbReference>
<dbReference type="AlphaFoldDB" id="A0A2S7SXH7"/>
<dbReference type="InterPro" id="IPR021257">
    <property type="entry name" value="DUF2809"/>
</dbReference>
<feature type="transmembrane region" description="Helical" evidence="1">
    <location>
        <begin position="30"/>
        <end position="47"/>
    </location>
</feature>
<keyword evidence="1" id="KW-1133">Transmembrane helix</keyword>
<evidence type="ECO:0000256" key="1">
    <source>
        <dbReference type="SAM" id="Phobius"/>
    </source>
</evidence>
<keyword evidence="3" id="KW-1185">Reference proteome</keyword>
<feature type="transmembrane region" description="Helical" evidence="1">
    <location>
        <begin position="7"/>
        <end position="24"/>
    </location>
</feature>
<feature type="transmembrane region" description="Helical" evidence="1">
    <location>
        <begin position="91"/>
        <end position="115"/>
    </location>
</feature>
<dbReference type="Proteomes" id="UP000239872">
    <property type="component" value="Unassembled WGS sequence"/>
</dbReference>
<proteinExistence type="predicted"/>
<keyword evidence="1" id="KW-0472">Membrane</keyword>
<gene>
    <name evidence="2" type="ORF">CJD36_006490</name>
</gene>
<comment type="caution">
    <text evidence="2">The sequence shown here is derived from an EMBL/GenBank/DDBJ whole genome shotgun (WGS) entry which is preliminary data.</text>
</comment>
<name>A0A2S7SXH7_9BACT</name>
<reference evidence="2 3" key="1">
    <citation type="submission" date="2018-01" db="EMBL/GenBank/DDBJ databases">
        <title>A novel member of the phylum Bacteroidetes isolated from glacier ice.</title>
        <authorList>
            <person name="Liu Q."/>
            <person name="Xin Y.-H."/>
        </authorList>
    </citation>
    <scope>NUCLEOTIDE SEQUENCE [LARGE SCALE GENOMIC DNA]</scope>
    <source>
        <strain evidence="2 3">RB1R16</strain>
    </source>
</reference>
<protein>
    <submittedName>
        <fullName evidence="2">DUF2809 domain-containing protein</fullName>
    </submittedName>
</protein>
<dbReference type="OrthoDB" id="5360192at2"/>
<feature type="transmembrane region" description="Helical" evidence="1">
    <location>
        <begin position="59"/>
        <end position="79"/>
    </location>
</feature>
<keyword evidence="1" id="KW-0812">Transmembrane</keyword>
<accession>A0A2S7SXH7</accession>
<dbReference type="EMBL" id="PPSL01000002">
    <property type="protein sequence ID" value="PQJ11444.1"/>
    <property type="molecule type" value="Genomic_DNA"/>
</dbReference>
<sequence length="127" mass="14632">MTFNLKYFLWATVLFITEVFIAAFMHDDFIRPTFGDFLVVMLMYCGLKSFIKAGYRIMAIAVLFIAYIIEVTQYFHLIVHFGLQHSRPAQWILGSGFSWGDMLAYTLGVGCIWLIESRRKTTLVQAG</sequence>
<evidence type="ECO:0000313" key="2">
    <source>
        <dbReference type="EMBL" id="PQJ11444.1"/>
    </source>
</evidence>